<dbReference type="EMBL" id="BMWD01000033">
    <property type="protein sequence ID" value="GGX90697.1"/>
    <property type="molecule type" value="Genomic_DNA"/>
</dbReference>
<keyword evidence="4" id="KW-1185">Reference proteome</keyword>
<evidence type="ECO:0000313" key="3">
    <source>
        <dbReference type="EMBL" id="GGX90697.1"/>
    </source>
</evidence>
<evidence type="ECO:0000256" key="1">
    <source>
        <dbReference type="ARBA" id="ARBA00008791"/>
    </source>
</evidence>
<dbReference type="PRINTS" id="PR01438">
    <property type="entry name" value="UNVRSLSTRESS"/>
</dbReference>
<dbReference type="RefSeq" id="WP_190039410.1">
    <property type="nucleotide sequence ID" value="NZ_BMWD01000033.1"/>
</dbReference>
<protein>
    <submittedName>
        <fullName evidence="3">Universal stress protein</fullName>
    </submittedName>
</protein>
<dbReference type="SUPFAM" id="SSF52402">
    <property type="entry name" value="Adenine nucleotide alpha hydrolases-like"/>
    <property type="match status" value="2"/>
</dbReference>
<gene>
    <name evidence="3" type="ORF">GCM10010515_67290</name>
</gene>
<sequence>MGNRVVVGVDGSSSSLAAVGEAAEEARRRRAELHVVHAVGLPARPAYSPPDPAPLHRLVDEAAQHARSVAPEVAVTESVVAGTAMAVLTAESEVADLLVVGPRGTGAFIGMLLGSTAASLTAHSHCPVLVAREEPAGTGPIVLAVDGSPAGEEAVAFAFAEAALRDAEILAVHAWLPDHVAPGTGAEGAERLLARALAGHGERYPDVTVRHEVLSGETRETLIRASRSAQLMVVGARGRGGFTGMLLGSVSQALLHHAHCPVAVVRGTA</sequence>
<dbReference type="InterPro" id="IPR014729">
    <property type="entry name" value="Rossmann-like_a/b/a_fold"/>
</dbReference>
<dbReference type="Gene3D" id="3.40.50.620">
    <property type="entry name" value="HUPs"/>
    <property type="match status" value="2"/>
</dbReference>
<name>A0A918U4T3_9ACTN</name>
<feature type="domain" description="UspA" evidence="2">
    <location>
        <begin position="3"/>
        <end position="132"/>
    </location>
</feature>
<evidence type="ECO:0000313" key="4">
    <source>
        <dbReference type="Proteomes" id="UP000645555"/>
    </source>
</evidence>
<comment type="similarity">
    <text evidence="1">Belongs to the universal stress protein A family.</text>
</comment>
<dbReference type="PANTHER" id="PTHR46268">
    <property type="entry name" value="STRESS RESPONSE PROTEIN NHAX"/>
    <property type="match status" value="1"/>
</dbReference>
<dbReference type="InterPro" id="IPR006015">
    <property type="entry name" value="Universal_stress_UspA"/>
</dbReference>
<dbReference type="InterPro" id="IPR006016">
    <property type="entry name" value="UspA"/>
</dbReference>
<comment type="caution">
    <text evidence="3">The sequence shown here is derived from an EMBL/GenBank/DDBJ whole genome shotgun (WGS) entry which is preliminary data.</text>
</comment>
<feature type="domain" description="UspA" evidence="2">
    <location>
        <begin position="140"/>
        <end position="266"/>
    </location>
</feature>
<accession>A0A918U4T3</accession>
<dbReference type="PANTHER" id="PTHR46268:SF6">
    <property type="entry name" value="UNIVERSAL STRESS PROTEIN UP12"/>
    <property type="match status" value="1"/>
</dbReference>
<reference evidence="3" key="2">
    <citation type="submission" date="2020-09" db="EMBL/GenBank/DDBJ databases">
        <authorList>
            <person name="Sun Q."/>
            <person name="Ohkuma M."/>
        </authorList>
    </citation>
    <scope>NUCLEOTIDE SEQUENCE</scope>
    <source>
        <strain evidence="3">JCM 4956</strain>
    </source>
</reference>
<dbReference type="AlphaFoldDB" id="A0A918U4T3"/>
<reference evidence="3" key="1">
    <citation type="journal article" date="2014" name="Int. J. Syst. Evol. Microbiol.">
        <title>Complete genome sequence of Corynebacterium casei LMG S-19264T (=DSM 44701T), isolated from a smear-ripened cheese.</title>
        <authorList>
            <consortium name="US DOE Joint Genome Institute (JGI-PGF)"/>
            <person name="Walter F."/>
            <person name="Albersmeier A."/>
            <person name="Kalinowski J."/>
            <person name="Ruckert C."/>
        </authorList>
    </citation>
    <scope>NUCLEOTIDE SEQUENCE</scope>
    <source>
        <strain evidence="3">JCM 4956</strain>
    </source>
</reference>
<organism evidence="3 4">
    <name type="scientific">Streptomyces fructofermentans</name>
    <dbReference type="NCBI Taxonomy" id="152141"/>
    <lineage>
        <taxon>Bacteria</taxon>
        <taxon>Bacillati</taxon>
        <taxon>Actinomycetota</taxon>
        <taxon>Actinomycetes</taxon>
        <taxon>Kitasatosporales</taxon>
        <taxon>Streptomycetaceae</taxon>
        <taxon>Streptomyces</taxon>
    </lineage>
</organism>
<evidence type="ECO:0000259" key="2">
    <source>
        <dbReference type="Pfam" id="PF00582"/>
    </source>
</evidence>
<proteinExistence type="inferred from homology"/>
<dbReference type="Proteomes" id="UP000645555">
    <property type="component" value="Unassembled WGS sequence"/>
</dbReference>
<dbReference type="Pfam" id="PF00582">
    <property type="entry name" value="Usp"/>
    <property type="match status" value="2"/>
</dbReference>